<dbReference type="CDD" id="cd15457">
    <property type="entry name" value="NADAR"/>
    <property type="match status" value="1"/>
</dbReference>
<dbReference type="SUPFAM" id="SSF143990">
    <property type="entry name" value="YbiA-like"/>
    <property type="match status" value="1"/>
</dbReference>
<feature type="compositionally biased region" description="Polar residues" evidence="1">
    <location>
        <begin position="265"/>
        <end position="275"/>
    </location>
</feature>
<organism evidence="3 4">
    <name type="scientific">Mycena alexandri</name>
    <dbReference type="NCBI Taxonomy" id="1745969"/>
    <lineage>
        <taxon>Eukaryota</taxon>
        <taxon>Fungi</taxon>
        <taxon>Dikarya</taxon>
        <taxon>Basidiomycota</taxon>
        <taxon>Agaricomycotina</taxon>
        <taxon>Agaricomycetes</taxon>
        <taxon>Agaricomycetidae</taxon>
        <taxon>Agaricales</taxon>
        <taxon>Marasmiineae</taxon>
        <taxon>Mycenaceae</taxon>
        <taxon>Mycena</taxon>
    </lineage>
</organism>
<feature type="region of interest" description="Disordered" evidence="1">
    <location>
        <begin position="264"/>
        <end position="301"/>
    </location>
</feature>
<dbReference type="Proteomes" id="UP001218188">
    <property type="component" value="Unassembled WGS sequence"/>
</dbReference>
<proteinExistence type="predicted"/>
<reference evidence="3" key="1">
    <citation type="submission" date="2023-03" db="EMBL/GenBank/DDBJ databases">
        <title>Massive genome expansion in bonnet fungi (Mycena s.s.) driven by repeated elements and novel gene families across ecological guilds.</title>
        <authorList>
            <consortium name="Lawrence Berkeley National Laboratory"/>
            <person name="Harder C.B."/>
            <person name="Miyauchi S."/>
            <person name="Viragh M."/>
            <person name="Kuo A."/>
            <person name="Thoen E."/>
            <person name="Andreopoulos B."/>
            <person name="Lu D."/>
            <person name="Skrede I."/>
            <person name="Drula E."/>
            <person name="Henrissat B."/>
            <person name="Morin E."/>
            <person name="Kohler A."/>
            <person name="Barry K."/>
            <person name="LaButti K."/>
            <person name="Morin E."/>
            <person name="Salamov A."/>
            <person name="Lipzen A."/>
            <person name="Mereny Z."/>
            <person name="Hegedus B."/>
            <person name="Baldrian P."/>
            <person name="Stursova M."/>
            <person name="Weitz H."/>
            <person name="Taylor A."/>
            <person name="Grigoriev I.V."/>
            <person name="Nagy L.G."/>
            <person name="Martin F."/>
            <person name="Kauserud H."/>
        </authorList>
    </citation>
    <scope>NUCLEOTIDE SEQUENCE</scope>
    <source>
        <strain evidence="3">CBHHK200</strain>
    </source>
</reference>
<dbReference type="AlphaFoldDB" id="A0AAD6WZ47"/>
<keyword evidence="4" id="KW-1185">Reference proteome</keyword>
<dbReference type="EMBL" id="JARJCM010000140">
    <property type="protein sequence ID" value="KAJ7026289.1"/>
    <property type="molecule type" value="Genomic_DNA"/>
</dbReference>
<feature type="region of interest" description="Disordered" evidence="1">
    <location>
        <begin position="1"/>
        <end position="62"/>
    </location>
</feature>
<dbReference type="Pfam" id="PF08719">
    <property type="entry name" value="NADAR"/>
    <property type="match status" value="1"/>
</dbReference>
<evidence type="ECO:0000313" key="3">
    <source>
        <dbReference type="EMBL" id="KAJ7026289.1"/>
    </source>
</evidence>
<gene>
    <name evidence="3" type="ORF">C8F04DRAFT_1125638</name>
</gene>
<feature type="compositionally biased region" description="Low complexity" evidence="1">
    <location>
        <begin position="129"/>
        <end position="153"/>
    </location>
</feature>
<evidence type="ECO:0000259" key="2">
    <source>
        <dbReference type="Pfam" id="PF08719"/>
    </source>
</evidence>
<feature type="domain" description="NADAR" evidence="2">
    <location>
        <begin position="332"/>
        <end position="471"/>
    </location>
</feature>
<dbReference type="NCBIfam" id="TIGR02464">
    <property type="entry name" value="ribofla_fusion"/>
    <property type="match status" value="1"/>
</dbReference>
<feature type="region of interest" description="Disordered" evidence="1">
    <location>
        <begin position="74"/>
        <end position="198"/>
    </location>
</feature>
<dbReference type="InterPro" id="IPR012816">
    <property type="entry name" value="NADAR"/>
</dbReference>
<name>A0AAD6WZ47_9AGAR</name>
<feature type="compositionally biased region" description="Pro residues" evidence="1">
    <location>
        <begin position="166"/>
        <end position="181"/>
    </location>
</feature>
<dbReference type="Gene3D" id="1.10.357.40">
    <property type="entry name" value="YbiA-like"/>
    <property type="match status" value="1"/>
</dbReference>
<evidence type="ECO:0000313" key="4">
    <source>
        <dbReference type="Proteomes" id="UP001218188"/>
    </source>
</evidence>
<comment type="caution">
    <text evidence="3">The sequence shown here is derived from an EMBL/GenBank/DDBJ whole genome shotgun (WGS) entry which is preliminary data.</text>
</comment>
<protein>
    <recommendedName>
        <fullName evidence="2">NADAR domain-containing protein</fullName>
    </recommendedName>
</protein>
<dbReference type="InterPro" id="IPR037238">
    <property type="entry name" value="YbiA-like_sf"/>
</dbReference>
<accession>A0AAD6WZ47</accession>
<sequence length="477" mass="52279">MGSSSSKPQVRPYPLVTPGYNVPYGQDPNLYLPPQLQANTQSNTSSNKKKRKSKRNGSVSDQLQLAQAYVQGWHAGQTGMGPQLPLQPAVAPRPQENTRPVVPPAPVTPTINTQRAPTPFAGGGAFTGPPQQQQQEPQQPQFMQPQVQPQPAQERANADIARVLQPLPPPNPAVFGPPPSQQPQRPLANPLPAPPRDLYELSPYNTLLNLPQTTALLTAAYTQQGGPPPSYGRRRGTRTGGLLRALTGRGRKEEDVHFVPVFINGQPQPATSGSQKPPAGGLGVPGPAPRPADRTPVILQDPPFPIPGQNPSDGQRSFMSPAPIRFNASTPPYNAFLNYSPHRIVYNDLEYPTAMHLHEAMRYLPNDPALAERIRTCPDVAQVHPLSEELARVYSASVRSDWSTAYLSCMEEAILHKFRQHPDLREMLLRTGDAPLIYADEHDSYWGEGMPGQNGMNHLGHLLERVRMEIRREGGLP</sequence>
<evidence type="ECO:0000256" key="1">
    <source>
        <dbReference type="SAM" id="MobiDB-lite"/>
    </source>
</evidence>